<organism evidence="7 8">
    <name type="scientific">Agrobacterium tumefaciens</name>
    <dbReference type="NCBI Taxonomy" id="358"/>
    <lineage>
        <taxon>Bacteria</taxon>
        <taxon>Pseudomonadati</taxon>
        <taxon>Pseudomonadota</taxon>
        <taxon>Alphaproteobacteria</taxon>
        <taxon>Hyphomicrobiales</taxon>
        <taxon>Rhizobiaceae</taxon>
        <taxon>Rhizobium/Agrobacterium group</taxon>
        <taxon>Agrobacterium</taxon>
        <taxon>Agrobacterium tumefaciens complex</taxon>
    </lineage>
</organism>
<evidence type="ECO:0000256" key="2">
    <source>
        <dbReference type="ARBA" id="ARBA00022692"/>
    </source>
</evidence>
<evidence type="ECO:0000256" key="1">
    <source>
        <dbReference type="ARBA" id="ARBA00004141"/>
    </source>
</evidence>
<feature type="transmembrane region" description="Helical" evidence="6">
    <location>
        <begin position="147"/>
        <end position="172"/>
    </location>
</feature>
<dbReference type="InterPro" id="IPR024002">
    <property type="entry name" value="For/NO2_transpt_CS"/>
</dbReference>
<feature type="transmembrane region" description="Helical" evidence="6">
    <location>
        <begin position="55"/>
        <end position="81"/>
    </location>
</feature>
<evidence type="ECO:0000313" key="8">
    <source>
        <dbReference type="Proteomes" id="UP000093451"/>
    </source>
</evidence>
<dbReference type="Gene3D" id="1.20.1080.10">
    <property type="entry name" value="Glycerol uptake facilitator protein"/>
    <property type="match status" value="1"/>
</dbReference>
<dbReference type="Pfam" id="PF01226">
    <property type="entry name" value="Form_Nir_trans"/>
    <property type="match status" value="1"/>
</dbReference>
<proteinExistence type="inferred from homology"/>
<comment type="similarity">
    <text evidence="5">Belongs to the FNT transporter (TC 1.A.16) family.</text>
</comment>
<dbReference type="GO" id="GO:0005886">
    <property type="term" value="C:plasma membrane"/>
    <property type="evidence" value="ECO:0007669"/>
    <property type="project" value="TreeGrafter"/>
</dbReference>
<dbReference type="EMBL" id="LXKT01000029">
    <property type="protein sequence ID" value="OCJ32713.1"/>
    <property type="molecule type" value="Genomic_DNA"/>
</dbReference>
<feature type="transmembrane region" description="Helical" evidence="6">
    <location>
        <begin position="24"/>
        <end position="49"/>
    </location>
</feature>
<feature type="transmembrane region" description="Helical" evidence="6">
    <location>
        <begin position="228"/>
        <end position="249"/>
    </location>
</feature>
<evidence type="ECO:0000256" key="5">
    <source>
        <dbReference type="ARBA" id="ARBA00049660"/>
    </source>
</evidence>
<comment type="caution">
    <text evidence="7">The sequence shown here is derived from an EMBL/GenBank/DDBJ whole genome shotgun (WGS) entry which is preliminary data.</text>
</comment>
<reference evidence="7 8" key="1">
    <citation type="journal article" date="2016" name="PeerJ">
        <title>Gall-ID: tools for genotyping gall-causing phytopathogenic bacteria.</title>
        <authorList>
            <person name="Davis E.W.II."/>
            <person name="Weisberg A.J."/>
            <person name="Tabima J.F."/>
            <person name="Grunwald N.J."/>
            <person name="Chang J.H."/>
        </authorList>
    </citation>
    <scope>NUCLEOTIDE SEQUENCE [LARGE SCALE GENOMIC DNA]</scope>
    <source>
        <strain evidence="7 8">N2/73</strain>
    </source>
</reference>
<feature type="transmembrane region" description="Helical" evidence="6">
    <location>
        <begin position="184"/>
        <end position="208"/>
    </location>
</feature>
<dbReference type="GO" id="GO:0015499">
    <property type="term" value="F:formate transmembrane transporter activity"/>
    <property type="evidence" value="ECO:0007669"/>
    <property type="project" value="TreeGrafter"/>
</dbReference>
<protein>
    <submittedName>
        <fullName evidence="7">Nitrite transporter NirC</fullName>
    </submittedName>
</protein>
<dbReference type="Proteomes" id="UP000093451">
    <property type="component" value="Unassembled WGS sequence"/>
</dbReference>
<evidence type="ECO:0000313" key="7">
    <source>
        <dbReference type="EMBL" id="OCJ32713.1"/>
    </source>
</evidence>
<keyword evidence="2 6" id="KW-0812">Transmembrane</keyword>
<dbReference type="InterPro" id="IPR000292">
    <property type="entry name" value="For/NO2_transpt"/>
</dbReference>
<dbReference type="PROSITE" id="PS01006">
    <property type="entry name" value="FORMATE_NITRITE_TP_2"/>
    <property type="match status" value="1"/>
</dbReference>
<dbReference type="RefSeq" id="WP_065689039.1">
    <property type="nucleotide sequence ID" value="NZ_LXKT01000029.1"/>
</dbReference>
<dbReference type="InterPro" id="IPR023271">
    <property type="entry name" value="Aquaporin-like"/>
</dbReference>
<dbReference type="AlphaFoldDB" id="A0AB36EBY9"/>
<accession>A0AB36EBY9</accession>
<evidence type="ECO:0000256" key="4">
    <source>
        <dbReference type="ARBA" id="ARBA00023136"/>
    </source>
</evidence>
<evidence type="ECO:0000256" key="3">
    <source>
        <dbReference type="ARBA" id="ARBA00022989"/>
    </source>
</evidence>
<keyword evidence="3 6" id="KW-1133">Transmembrane helix</keyword>
<comment type="subcellular location">
    <subcellularLocation>
        <location evidence="1">Membrane</location>
        <topology evidence="1">Multi-pass membrane protein</topology>
    </subcellularLocation>
</comment>
<sequence>MYEDSVNSFAEAGAHKAQVVKTQFFAFLIGAAMAGAYIGFGDVLMFTAGAHVDPAWAHLVMGIVFSSALTIVVFAGSELFTGTAMYMPLAVLTRRAGLADMIGVWCAAWVGNLIGAVILAALIHLAGGGVMLGDGSATFFAIVSGKMSAGSLALLARGVLCNWLVCLAIWMAGRTDNAAAKIMLIFWPITIFVASGFEHSVANMFTFSLALLGDHPAGVTVAGAIHNLVWVTLGNLIGGAVFVALGYWAQFYSSGHVSFTPKAMPVRARAKAARGDK</sequence>
<feature type="transmembrane region" description="Helical" evidence="6">
    <location>
        <begin position="102"/>
        <end position="127"/>
    </location>
</feature>
<evidence type="ECO:0000256" key="6">
    <source>
        <dbReference type="SAM" id="Phobius"/>
    </source>
</evidence>
<gene>
    <name evidence="7" type="ORF">A6U91_21215</name>
</gene>
<keyword evidence="4 6" id="KW-0472">Membrane</keyword>
<dbReference type="PANTHER" id="PTHR30520">
    <property type="entry name" value="FORMATE TRANSPORTER-RELATED"/>
    <property type="match status" value="1"/>
</dbReference>
<dbReference type="PANTHER" id="PTHR30520:SF8">
    <property type="entry name" value="NITRITE TRANSPORTER NIRC"/>
    <property type="match status" value="1"/>
</dbReference>
<name>A0AB36EBY9_AGRTU</name>